<dbReference type="GO" id="GO:0009536">
    <property type="term" value="C:plastid"/>
    <property type="evidence" value="ECO:0007669"/>
    <property type="project" value="UniProtKB-ARBA"/>
</dbReference>
<name>A0A150GW21_GONPE</name>
<keyword evidence="4" id="KW-1185">Reference proteome</keyword>
<dbReference type="InterPro" id="IPR023562">
    <property type="entry name" value="ClpP/TepA"/>
</dbReference>
<dbReference type="InterPro" id="IPR029045">
    <property type="entry name" value="ClpP/crotonase-like_dom_sf"/>
</dbReference>
<evidence type="ECO:0000313" key="3">
    <source>
        <dbReference type="EMBL" id="KXZ53963.1"/>
    </source>
</evidence>
<organism evidence="3 4">
    <name type="scientific">Gonium pectorale</name>
    <name type="common">Green alga</name>
    <dbReference type="NCBI Taxonomy" id="33097"/>
    <lineage>
        <taxon>Eukaryota</taxon>
        <taxon>Viridiplantae</taxon>
        <taxon>Chlorophyta</taxon>
        <taxon>core chlorophytes</taxon>
        <taxon>Chlorophyceae</taxon>
        <taxon>CS clade</taxon>
        <taxon>Chlamydomonadales</taxon>
        <taxon>Volvocaceae</taxon>
        <taxon>Gonium</taxon>
    </lineage>
</organism>
<sequence length="352" mass="39778">MPLVPAVTELMVAELLYLEKQGATLPIEMLINSSGTTRQDGEILAFDSEGVALTSTMGFVKNPISTVNMGLAVGWSCVVLSFGRKGWRKSLPHSLAMIQQPRVPPTGQRQAIEVHIKWREVLDYKRELLRCLSIGTGLPVDKLDEDMQRPLYMRPRDALEYGIIDEIIQPNQEKQEKAAQYWIKSGRAEGEGRLEQWYEYLQLQEDYALKDSFRKVVAQDLRAAYRDTSQKLLANSQTSKEQVAGLADRLPGEMLTDSGEVRLPFSREGLRVAVLNAERYAERNVQRHLRAQKVTVPEQWRKAYSEVQPAAPAEPATAVDYDALIRRVEQMGEAEFAGVDLDAMLEQFKVKV</sequence>
<dbReference type="GO" id="GO:0004176">
    <property type="term" value="F:ATP-dependent peptidase activity"/>
    <property type="evidence" value="ECO:0007669"/>
    <property type="project" value="InterPro"/>
</dbReference>
<dbReference type="GO" id="GO:0009368">
    <property type="term" value="C:endopeptidase Clp complex"/>
    <property type="evidence" value="ECO:0007669"/>
    <property type="project" value="TreeGrafter"/>
</dbReference>
<dbReference type="Pfam" id="PF00574">
    <property type="entry name" value="CLP_protease"/>
    <property type="match status" value="1"/>
</dbReference>
<dbReference type="PANTHER" id="PTHR10381:SF6">
    <property type="entry name" value="ATP-DEPENDENT CLP PROTEASE PROTEOLYTIC SUBUNIT-RELATED PROTEIN 3, CHLOROPLASTIC"/>
    <property type="match status" value="1"/>
</dbReference>
<accession>A0A150GW21</accession>
<evidence type="ECO:0000256" key="2">
    <source>
        <dbReference type="RuleBase" id="RU003567"/>
    </source>
</evidence>
<dbReference type="InterPro" id="IPR001907">
    <property type="entry name" value="ClpP"/>
</dbReference>
<dbReference type="EMBL" id="LSYV01000007">
    <property type="protein sequence ID" value="KXZ53963.1"/>
    <property type="molecule type" value="Genomic_DNA"/>
</dbReference>
<proteinExistence type="inferred from homology"/>
<dbReference type="AlphaFoldDB" id="A0A150GW21"/>
<evidence type="ECO:0000313" key="4">
    <source>
        <dbReference type="Proteomes" id="UP000075714"/>
    </source>
</evidence>
<evidence type="ECO:0000256" key="1">
    <source>
        <dbReference type="ARBA" id="ARBA00007039"/>
    </source>
</evidence>
<protein>
    <recommendedName>
        <fullName evidence="2">ATP-dependent Clp protease proteolytic subunit</fullName>
    </recommendedName>
</protein>
<gene>
    <name evidence="3" type="ORF">GPECTOR_6g882</name>
</gene>
<dbReference type="GO" id="GO:0004252">
    <property type="term" value="F:serine-type endopeptidase activity"/>
    <property type="evidence" value="ECO:0007669"/>
    <property type="project" value="InterPro"/>
</dbReference>
<reference evidence="4" key="1">
    <citation type="journal article" date="2016" name="Nat. Commun.">
        <title>The Gonium pectorale genome demonstrates co-option of cell cycle regulation during the evolution of multicellularity.</title>
        <authorList>
            <person name="Hanschen E.R."/>
            <person name="Marriage T.N."/>
            <person name="Ferris P.J."/>
            <person name="Hamaji T."/>
            <person name="Toyoda A."/>
            <person name="Fujiyama A."/>
            <person name="Neme R."/>
            <person name="Noguchi H."/>
            <person name="Minakuchi Y."/>
            <person name="Suzuki M."/>
            <person name="Kawai-Toyooka H."/>
            <person name="Smith D.R."/>
            <person name="Sparks H."/>
            <person name="Anderson J."/>
            <person name="Bakaric R."/>
            <person name="Luria V."/>
            <person name="Karger A."/>
            <person name="Kirschner M.W."/>
            <person name="Durand P.M."/>
            <person name="Michod R.E."/>
            <person name="Nozaki H."/>
            <person name="Olson B.J."/>
        </authorList>
    </citation>
    <scope>NUCLEOTIDE SEQUENCE [LARGE SCALE GENOMIC DNA]</scope>
    <source>
        <strain evidence="4">NIES-2863</strain>
    </source>
</reference>
<dbReference type="GO" id="GO:0051117">
    <property type="term" value="F:ATPase binding"/>
    <property type="evidence" value="ECO:0007669"/>
    <property type="project" value="TreeGrafter"/>
</dbReference>
<dbReference type="Proteomes" id="UP000075714">
    <property type="component" value="Unassembled WGS sequence"/>
</dbReference>
<dbReference type="Gene3D" id="3.90.226.10">
    <property type="entry name" value="2-enoyl-CoA Hydratase, Chain A, domain 1"/>
    <property type="match status" value="1"/>
</dbReference>
<dbReference type="CDD" id="cd07017">
    <property type="entry name" value="S14_ClpP_2"/>
    <property type="match status" value="1"/>
</dbReference>
<comment type="caution">
    <text evidence="3">The sequence shown here is derived from an EMBL/GenBank/DDBJ whole genome shotgun (WGS) entry which is preliminary data.</text>
</comment>
<dbReference type="PRINTS" id="PR00127">
    <property type="entry name" value="CLPPROTEASEP"/>
</dbReference>
<dbReference type="PANTHER" id="PTHR10381">
    <property type="entry name" value="ATP-DEPENDENT CLP PROTEASE PROTEOLYTIC SUBUNIT"/>
    <property type="match status" value="1"/>
</dbReference>
<dbReference type="SUPFAM" id="SSF52096">
    <property type="entry name" value="ClpP/crotonase"/>
    <property type="match status" value="1"/>
</dbReference>
<dbReference type="STRING" id="33097.A0A150GW21"/>
<dbReference type="GO" id="GO:0006515">
    <property type="term" value="P:protein quality control for misfolded or incompletely synthesized proteins"/>
    <property type="evidence" value="ECO:0007669"/>
    <property type="project" value="TreeGrafter"/>
</dbReference>
<comment type="similarity">
    <text evidence="1 2">Belongs to the peptidase S14 family.</text>
</comment>
<dbReference type="OrthoDB" id="2017408at2759"/>